<dbReference type="InterPro" id="IPR039299">
    <property type="entry name" value="SEOA"/>
</dbReference>
<dbReference type="RefSeq" id="XP_004495331.1">
    <property type="nucleotide sequence ID" value="XM_004495274.3"/>
</dbReference>
<evidence type="ECO:0000313" key="3">
    <source>
        <dbReference type="Proteomes" id="UP000087171"/>
    </source>
</evidence>
<dbReference type="GO" id="GO:0010088">
    <property type="term" value="P:phloem development"/>
    <property type="evidence" value="ECO:0007669"/>
    <property type="project" value="InterPro"/>
</dbReference>
<evidence type="ECO:0000259" key="1">
    <source>
        <dbReference type="Pfam" id="PF14576"/>
    </source>
</evidence>
<dbReference type="InterPro" id="IPR027944">
    <property type="entry name" value="SEO_C"/>
</dbReference>
<feature type="domain" description="Sieve element occlusion N-terminal" evidence="1">
    <location>
        <begin position="25"/>
        <end position="262"/>
    </location>
</feature>
<proteinExistence type="predicted"/>
<sequence length="670" mass="76931">MSNNAFSSALSNEQKSELPNPFELQDYEIVHKVYLTHFNDDESYDKTILIELVSNIISASSQISATNSNSVLNTQVFSKPDFPDLKRISCQMITTRGTPECVHLTTMWILQRLKGFSWDAKALITLAAFCLEYGEYWHLYRLQSSETTIGNSLKQLNQVVSRTVSYDITDLATFLLEVLRDIIKWSALSALDYNLDEVPSLSEALHEIPLVVYWTLATIVASTGNLVGISEHTLSVYKKKLTEVSKSLKDHLENSQVEIDGMNASGGILAKYDKIKDVVGFLRLVTEEGKGSDQIPSIFIDKSKVKSGIEVFKNNYVLLFISSLDSIGDEISLLNSIYKRLQDNQEPKINDFKKEDFKKEDFKILWIPIVDIWDEKSKEQFRKYKESIKWHVLEYFSELPGKIIIKERLNYSGDPIVSVIDPQGQVMNENAMHIIFEWGFDAFPFRKTDGADIRKRWKWFWNLMRKVDYDIEEKNNKDRYIFIYGGDDTKWIQNFTKAIGSIKKKQNIGDIDFTIEYYQIGKEDPAKIPYFWMGIDGRKQNKACQGKIDCEIQNAVKMLLCLRRDPSGWVLLSKGQHVTLTGHGEPMYQTVADFDKWKNNVADKESFDVAFKEYYHIKLKEISSRVSCAYNSSNVLATISCPNPSCGRVMEVSSVNYMCCHRDDPKSCCN</sequence>
<dbReference type="OrthoDB" id="1376015at2759"/>
<dbReference type="PANTHER" id="PTHR33232:SF14">
    <property type="entry name" value="THIOREDOXIN-LIKE, SIEVE ELEMENT OCCLUSION-RELATED"/>
    <property type="match status" value="1"/>
</dbReference>
<dbReference type="Pfam" id="PF14577">
    <property type="entry name" value="SEO_C"/>
    <property type="match status" value="2"/>
</dbReference>
<dbReference type="Pfam" id="PF14576">
    <property type="entry name" value="SEO_N"/>
    <property type="match status" value="1"/>
</dbReference>
<evidence type="ECO:0000313" key="4">
    <source>
        <dbReference type="RefSeq" id="XP_004495331.1"/>
    </source>
</evidence>
<name>A0A1S2XXS9_CICAR</name>
<keyword evidence="3" id="KW-1185">Reference proteome</keyword>
<dbReference type="eggNOG" id="ENOG502SJ4F">
    <property type="taxonomic scope" value="Eukaryota"/>
</dbReference>
<dbReference type="PaxDb" id="3827-XP_004495331.1"/>
<dbReference type="KEGG" id="cam:101493185"/>
<dbReference type="PANTHER" id="PTHR33232">
    <property type="entry name" value="PROTEIN SIEVE ELEMENT OCCLUSION B-LIKE"/>
    <property type="match status" value="1"/>
</dbReference>
<dbReference type="InterPro" id="IPR027942">
    <property type="entry name" value="SEO_N"/>
</dbReference>
<reference evidence="3" key="1">
    <citation type="journal article" date="2013" name="Nat. Biotechnol.">
        <title>Draft genome sequence of chickpea (Cicer arietinum) provides a resource for trait improvement.</title>
        <authorList>
            <person name="Varshney R.K."/>
            <person name="Song C."/>
            <person name="Saxena R.K."/>
            <person name="Azam S."/>
            <person name="Yu S."/>
            <person name="Sharpe A.G."/>
            <person name="Cannon S."/>
            <person name="Baek J."/>
            <person name="Rosen B.D."/>
            <person name="Tar'an B."/>
            <person name="Millan T."/>
            <person name="Zhang X."/>
            <person name="Ramsay L.D."/>
            <person name="Iwata A."/>
            <person name="Wang Y."/>
            <person name="Nelson W."/>
            <person name="Farmer A.D."/>
            <person name="Gaur P.M."/>
            <person name="Soderlund C."/>
            <person name="Penmetsa R.V."/>
            <person name="Xu C."/>
            <person name="Bharti A.K."/>
            <person name="He W."/>
            <person name="Winter P."/>
            <person name="Zhao S."/>
            <person name="Hane J.K."/>
            <person name="Carrasquilla-Garcia N."/>
            <person name="Condie J.A."/>
            <person name="Upadhyaya H.D."/>
            <person name="Luo M.C."/>
            <person name="Thudi M."/>
            <person name="Gowda C.L."/>
            <person name="Singh N.P."/>
            <person name="Lichtenzveig J."/>
            <person name="Gali K.K."/>
            <person name="Rubio J."/>
            <person name="Nadarajan N."/>
            <person name="Dolezel J."/>
            <person name="Bansal K.C."/>
            <person name="Xu X."/>
            <person name="Edwards D."/>
            <person name="Zhang G."/>
            <person name="Kahl G."/>
            <person name="Gil J."/>
            <person name="Singh K.B."/>
            <person name="Datta S.K."/>
            <person name="Jackson S.A."/>
            <person name="Wang J."/>
            <person name="Cook D.R."/>
        </authorList>
    </citation>
    <scope>NUCLEOTIDE SEQUENCE [LARGE SCALE GENOMIC DNA]</scope>
    <source>
        <strain evidence="3">cv. CDC Frontier</strain>
    </source>
</reference>
<protein>
    <submittedName>
        <fullName evidence="4">Protein SIEVE ELEMENT OCCLUSION B-like isoform X1</fullName>
    </submittedName>
</protein>
<organism evidence="3 4">
    <name type="scientific">Cicer arietinum</name>
    <name type="common">Chickpea</name>
    <name type="synonym">Garbanzo</name>
    <dbReference type="NCBI Taxonomy" id="3827"/>
    <lineage>
        <taxon>Eukaryota</taxon>
        <taxon>Viridiplantae</taxon>
        <taxon>Streptophyta</taxon>
        <taxon>Embryophyta</taxon>
        <taxon>Tracheophyta</taxon>
        <taxon>Spermatophyta</taxon>
        <taxon>Magnoliopsida</taxon>
        <taxon>eudicotyledons</taxon>
        <taxon>Gunneridae</taxon>
        <taxon>Pentapetalae</taxon>
        <taxon>rosids</taxon>
        <taxon>fabids</taxon>
        <taxon>Fabales</taxon>
        <taxon>Fabaceae</taxon>
        <taxon>Papilionoideae</taxon>
        <taxon>50 kb inversion clade</taxon>
        <taxon>NPAAA clade</taxon>
        <taxon>Hologalegina</taxon>
        <taxon>IRL clade</taxon>
        <taxon>Cicereae</taxon>
        <taxon>Cicer</taxon>
    </lineage>
</organism>
<evidence type="ECO:0000259" key="2">
    <source>
        <dbReference type="Pfam" id="PF14577"/>
    </source>
</evidence>
<reference evidence="4" key="2">
    <citation type="submission" date="2025-08" db="UniProtKB">
        <authorList>
            <consortium name="RefSeq"/>
        </authorList>
    </citation>
    <scope>IDENTIFICATION</scope>
    <source>
        <tissue evidence="4">Etiolated seedlings</tissue>
    </source>
</reference>
<dbReference type="AlphaFoldDB" id="A0A1S2XXS9"/>
<dbReference type="GeneID" id="101493185"/>
<gene>
    <name evidence="4" type="primary">LOC101493185</name>
</gene>
<feature type="domain" description="Sieve element occlusion C-terminal" evidence="2">
    <location>
        <begin position="523"/>
        <end position="661"/>
    </location>
</feature>
<dbReference type="STRING" id="3827.A0A1S2XXS9"/>
<dbReference type="Proteomes" id="UP000087171">
    <property type="component" value="Chromosome Ca4"/>
</dbReference>
<accession>A0A1S2XXS9</accession>
<feature type="domain" description="Sieve element occlusion C-terminal" evidence="2">
    <location>
        <begin position="463"/>
        <end position="508"/>
    </location>
</feature>